<dbReference type="NCBIfam" id="TIGR00474">
    <property type="entry name" value="selA"/>
    <property type="match status" value="1"/>
</dbReference>
<dbReference type="EMBL" id="QEPW01000029">
    <property type="protein sequence ID" value="RDE88660.1"/>
    <property type="molecule type" value="Genomic_DNA"/>
</dbReference>
<comment type="similarity">
    <text evidence="7 8">Belongs to the SelA family.</text>
</comment>
<comment type="subcellular location">
    <subcellularLocation>
        <location evidence="8">Cytoplasm</location>
    </subcellularLocation>
</comment>
<dbReference type="Proteomes" id="UP000253910">
    <property type="component" value="Unassembled WGS sequence"/>
</dbReference>
<comment type="caution">
    <text evidence="11">The sequence shown here is derived from an EMBL/GenBank/DDBJ whole genome shotgun (WGS) entry which is preliminary data.</text>
</comment>
<comment type="cofactor">
    <cofactor evidence="1 8 9">
        <name>pyridoxal 5'-phosphate</name>
        <dbReference type="ChEBI" id="CHEBI:597326"/>
    </cofactor>
</comment>
<dbReference type="Gene3D" id="3.40.640.10">
    <property type="entry name" value="Type I PLP-dependent aspartate aminotransferase-like (Major domain)"/>
    <property type="match status" value="1"/>
</dbReference>
<gene>
    <name evidence="8" type="primary">selA</name>
    <name evidence="11" type="ORF">DPV87_10240</name>
</gene>
<dbReference type="AlphaFoldDB" id="A0A369YXT6"/>
<dbReference type="InterPro" id="IPR015424">
    <property type="entry name" value="PyrdxlP-dep_Trfase"/>
</dbReference>
<comment type="function">
    <text evidence="8">Converts seryl-tRNA(Sec) to selenocysteinyl-tRNA(Sec) required for selenoprotein biosynthesis.</text>
</comment>
<evidence type="ECO:0000256" key="2">
    <source>
        <dbReference type="ARBA" id="ARBA00022490"/>
    </source>
</evidence>
<dbReference type="InterPro" id="IPR018319">
    <property type="entry name" value="SelA-like"/>
</dbReference>
<evidence type="ECO:0000256" key="4">
    <source>
        <dbReference type="ARBA" id="ARBA00022898"/>
    </source>
</evidence>
<comment type="pathway">
    <text evidence="8">Aminoacyl-tRNA biosynthesis; selenocysteinyl-tRNA(Sec) biosynthesis; selenocysteinyl-tRNA(Sec) from L-seryl-tRNA(Sec) (bacterial route): step 1/1.</text>
</comment>
<keyword evidence="2 8" id="KW-0963">Cytoplasm</keyword>
<dbReference type="InterPro" id="IPR025862">
    <property type="entry name" value="SelA_trans_N_dom"/>
</dbReference>
<comment type="catalytic activity">
    <reaction evidence="8">
        <text>L-seryl-tRNA(Sec) + selenophosphate + H(+) = L-selenocysteinyl-tRNA(Sec) + phosphate</text>
        <dbReference type="Rhea" id="RHEA:22728"/>
        <dbReference type="Rhea" id="RHEA-COMP:9742"/>
        <dbReference type="Rhea" id="RHEA-COMP:9743"/>
        <dbReference type="ChEBI" id="CHEBI:15378"/>
        <dbReference type="ChEBI" id="CHEBI:16144"/>
        <dbReference type="ChEBI" id="CHEBI:43474"/>
        <dbReference type="ChEBI" id="CHEBI:78533"/>
        <dbReference type="ChEBI" id="CHEBI:78573"/>
        <dbReference type="EC" id="2.9.1.1"/>
    </reaction>
</comment>
<dbReference type="Gene3D" id="3.90.1150.180">
    <property type="match status" value="1"/>
</dbReference>
<accession>A0A369YXT6</accession>
<keyword evidence="5 8" id="KW-0648">Protein biosynthesis</keyword>
<dbReference type="GO" id="GO:0005737">
    <property type="term" value="C:cytoplasm"/>
    <property type="evidence" value="ECO:0007669"/>
    <property type="project" value="UniProtKB-SubCell"/>
</dbReference>
<dbReference type="InterPro" id="IPR015421">
    <property type="entry name" value="PyrdxlP-dep_Trfase_major"/>
</dbReference>
<keyword evidence="6 8" id="KW-0711">Selenium</keyword>
<dbReference type="UniPathway" id="UPA00906">
    <property type="reaction ID" value="UER00896"/>
</dbReference>
<dbReference type="Pfam" id="PF12390">
    <property type="entry name" value="Se-cys_synth_N"/>
    <property type="match status" value="1"/>
</dbReference>
<dbReference type="HAMAP" id="MF_00423">
    <property type="entry name" value="SelA"/>
    <property type="match status" value="1"/>
</dbReference>
<feature type="domain" description="L-seryl-tRNA selenium transferase N-terminal" evidence="10">
    <location>
        <begin position="5"/>
        <end position="41"/>
    </location>
</feature>
<dbReference type="EC" id="2.9.1.1" evidence="8"/>
<dbReference type="GO" id="GO:0001717">
    <property type="term" value="P:conversion of seryl-tRNAsec to selenocys-tRNAsec"/>
    <property type="evidence" value="ECO:0007669"/>
    <property type="project" value="UniProtKB-UniRule"/>
</dbReference>
<dbReference type="Pfam" id="PF03841">
    <property type="entry name" value="SelA"/>
    <property type="match status" value="1"/>
</dbReference>
<evidence type="ECO:0000256" key="1">
    <source>
        <dbReference type="ARBA" id="ARBA00001933"/>
    </source>
</evidence>
<dbReference type="GO" id="GO:0001514">
    <property type="term" value="P:selenocysteine incorporation"/>
    <property type="evidence" value="ECO:0007669"/>
    <property type="project" value="UniProtKB-UniRule"/>
</dbReference>
<evidence type="ECO:0000256" key="5">
    <source>
        <dbReference type="ARBA" id="ARBA00022917"/>
    </source>
</evidence>
<protein>
    <recommendedName>
        <fullName evidence="8">L-seryl-tRNA(Sec) selenium transferase</fullName>
        <ecNumber evidence="8">2.9.1.1</ecNumber>
    </recommendedName>
    <alternativeName>
        <fullName evidence="8">Selenocysteine synthase</fullName>
        <shortName evidence="8">Sec synthase</shortName>
    </alternativeName>
    <alternativeName>
        <fullName evidence="8">Selenocysteinyl-tRNA(Sec) synthase</fullName>
    </alternativeName>
</protein>
<evidence type="ECO:0000313" key="12">
    <source>
        <dbReference type="Proteomes" id="UP000253910"/>
    </source>
</evidence>
<reference evidence="11 12" key="1">
    <citation type="submission" date="2018-05" db="EMBL/GenBank/DDBJ databases">
        <title>Draft Genome Sequences for a Diverse set of 7 Haemophilus Species.</title>
        <authorList>
            <person name="Nichols M."/>
            <person name="Topaz N."/>
            <person name="Wang X."/>
            <person name="Wang X."/>
            <person name="Boxrud D."/>
        </authorList>
    </citation>
    <scope>NUCLEOTIDE SEQUENCE [LARGE SCALE GENOMIC DNA]</scope>
    <source>
        <strain evidence="11 12">C2008001710</strain>
    </source>
</reference>
<name>A0A369YXT6_HAEPA</name>
<evidence type="ECO:0000256" key="9">
    <source>
        <dbReference type="PIRSR" id="PIRSR618319-50"/>
    </source>
</evidence>
<dbReference type="RefSeq" id="WP_111316078.1">
    <property type="nucleotide sequence ID" value="NZ_QEPW01000029.1"/>
</dbReference>
<dbReference type="SUPFAM" id="SSF53383">
    <property type="entry name" value="PLP-dependent transferases"/>
    <property type="match status" value="1"/>
</dbReference>
<proteinExistence type="inferred from homology"/>
<dbReference type="FunFam" id="3.40.640.10:FF:000028">
    <property type="entry name" value="L-seryl-tRNA(Sec) selenium transferase"/>
    <property type="match status" value="1"/>
</dbReference>
<evidence type="ECO:0000256" key="8">
    <source>
        <dbReference type="HAMAP-Rule" id="MF_00423"/>
    </source>
</evidence>
<evidence type="ECO:0000259" key="10">
    <source>
        <dbReference type="Pfam" id="PF12390"/>
    </source>
</evidence>
<dbReference type="PANTHER" id="PTHR32328">
    <property type="entry name" value="L-SERYL-TRNA(SEC) SELENIUM TRANSFERASE"/>
    <property type="match status" value="1"/>
</dbReference>
<dbReference type="GO" id="GO:0004125">
    <property type="term" value="F:L-seryl-tRNA(Sec) selenium transferase activity"/>
    <property type="evidence" value="ECO:0007669"/>
    <property type="project" value="UniProtKB-UniRule"/>
</dbReference>
<evidence type="ECO:0000256" key="7">
    <source>
        <dbReference type="ARBA" id="ARBA00044507"/>
    </source>
</evidence>
<feature type="modified residue" description="N6-(pyridoxal phosphate)lysine" evidence="8 9">
    <location>
        <position position="294"/>
    </location>
</feature>
<keyword evidence="4 8" id="KW-0663">Pyridoxal phosphate</keyword>
<keyword evidence="3 8" id="KW-0808">Transferase</keyword>
<sequence>MTALFQQLPSVDKFLKTPEGEMLLTEFGHSAVVRELRQLLSDGREFIKLHQHLPHFFADHLNTLNYLQERLTQQNHVQIKSVHNLTGTVLHTNLGRALWAESAQQAALHAMKGNVALEYDLEEGKRSHRDNYISELLAQLTGAEAACIVNNNAAAVLLMLATFAKDKEVIISRGELIEIGGAFRIPDIMVQAGCKLVEVGTTNRTHLKDYRQAINENTAFLMKVHCSNYHISGFTASVSEQELVDLGREFDIPVMTDLGSGALIDLSQYDLPNEPTVQEKVAQGVNLVSFSGDKLLGGTQAGIIVGKKEWIAQLQAHPLKRVLRCDKVILAGLEATLRLYLQPEKLTETLPTLHLLTQSMDVLKEKAEQLKACLANSLKDYQVEIEESFAQIGSGSQPMATIPSLAVTIAEKSEAKLTALLTTFKQLEQPIIGRVEKGKIWLDLRSVADFKALLDTVKKL</sequence>
<dbReference type="InterPro" id="IPR004534">
    <property type="entry name" value="SelA_trans"/>
</dbReference>
<evidence type="ECO:0000313" key="11">
    <source>
        <dbReference type="EMBL" id="RDE88660.1"/>
    </source>
</evidence>
<evidence type="ECO:0000256" key="3">
    <source>
        <dbReference type="ARBA" id="ARBA00022679"/>
    </source>
</evidence>
<dbReference type="PANTHER" id="PTHR32328:SF0">
    <property type="entry name" value="L-SERYL-TRNA(SEC) SELENIUM TRANSFERASE"/>
    <property type="match status" value="1"/>
</dbReference>
<organism evidence="11 12">
    <name type="scientific">Haemophilus parainfluenzae</name>
    <dbReference type="NCBI Taxonomy" id="729"/>
    <lineage>
        <taxon>Bacteria</taxon>
        <taxon>Pseudomonadati</taxon>
        <taxon>Pseudomonadota</taxon>
        <taxon>Gammaproteobacteria</taxon>
        <taxon>Pasteurellales</taxon>
        <taxon>Pasteurellaceae</taxon>
        <taxon>Haemophilus</taxon>
    </lineage>
</organism>
<evidence type="ECO:0000256" key="6">
    <source>
        <dbReference type="ARBA" id="ARBA00023266"/>
    </source>
</evidence>